<accession>A0A5B8LFV0</accession>
<evidence type="ECO:0008006" key="3">
    <source>
        <dbReference type="Google" id="ProtNLM"/>
    </source>
</evidence>
<keyword evidence="2" id="KW-1185">Reference proteome</keyword>
<dbReference type="AlphaFoldDB" id="A0A5B8LFV0"/>
<dbReference type="Proteomes" id="UP000315673">
    <property type="component" value="Chromosome"/>
</dbReference>
<dbReference type="OrthoDB" id="7596589at2"/>
<protein>
    <recommendedName>
        <fullName evidence="3">Lipoprotein</fullName>
    </recommendedName>
</protein>
<gene>
    <name evidence="1" type="ORF">FPZ24_03165</name>
</gene>
<name>A0A5B8LFV0_9SPHN</name>
<organism evidence="1 2">
    <name type="scientific">Sphingomonas panacisoli</name>
    <dbReference type="NCBI Taxonomy" id="1813879"/>
    <lineage>
        <taxon>Bacteria</taxon>
        <taxon>Pseudomonadati</taxon>
        <taxon>Pseudomonadota</taxon>
        <taxon>Alphaproteobacteria</taxon>
        <taxon>Sphingomonadales</taxon>
        <taxon>Sphingomonadaceae</taxon>
        <taxon>Sphingomonas</taxon>
    </lineage>
</organism>
<dbReference type="KEGG" id="spai:FPZ24_03165"/>
<dbReference type="EMBL" id="CP042306">
    <property type="protein sequence ID" value="QDZ06594.1"/>
    <property type="molecule type" value="Genomic_DNA"/>
</dbReference>
<evidence type="ECO:0000313" key="1">
    <source>
        <dbReference type="EMBL" id="QDZ06594.1"/>
    </source>
</evidence>
<sequence>MRILVPTLAFAALALTGCAMTPAETARAQAAAEADRAALGQQLAGLRATKTGDCLDSFQSTSLKAYGSTLVYRVNQNLVYVNDTTAGCEGISRGDYLVTKSNFGRVCRGDIGRTFTPGSDVPTGSCSLGSFTTYRK</sequence>
<reference evidence="1 2" key="1">
    <citation type="submission" date="2019-07" db="EMBL/GenBank/DDBJ databases">
        <title>Full genome sequence of Sphingomonas sp. 4R-6-7(HKS19).</title>
        <authorList>
            <person name="Im W.-T."/>
        </authorList>
    </citation>
    <scope>NUCLEOTIDE SEQUENCE [LARGE SCALE GENOMIC DNA]</scope>
    <source>
        <strain evidence="1 2">HKS19</strain>
    </source>
</reference>
<evidence type="ECO:0000313" key="2">
    <source>
        <dbReference type="Proteomes" id="UP000315673"/>
    </source>
</evidence>
<proteinExistence type="predicted"/>
<dbReference type="PROSITE" id="PS51257">
    <property type="entry name" value="PROKAR_LIPOPROTEIN"/>
    <property type="match status" value="1"/>
</dbReference>
<dbReference type="RefSeq" id="WP_146569678.1">
    <property type="nucleotide sequence ID" value="NZ_CP042306.1"/>
</dbReference>